<name>A0A164P9R2_9CRUS</name>
<dbReference type="AlphaFoldDB" id="A0A164P9R2"/>
<keyword evidence="3" id="KW-1185">Reference proteome</keyword>
<accession>A0A164P9R2</accession>
<comment type="caution">
    <text evidence="2">The sequence shown here is derived from an EMBL/GenBank/DDBJ whole genome shotgun (WGS) entry which is preliminary data.</text>
</comment>
<evidence type="ECO:0000313" key="3">
    <source>
        <dbReference type="Proteomes" id="UP000076858"/>
    </source>
</evidence>
<feature type="transmembrane region" description="Helical" evidence="1">
    <location>
        <begin position="17"/>
        <end position="35"/>
    </location>
</feature>
<dbReference type="Proteomes" id="UP000076858">
    <property type="component" value="Unassembled WGS sequence"/>
</dbReference>
<evidence type="ECO:0000256" key="1">
    <source>
        <dbReference type="SAM" id="Phobius"/>
    </source>
</evidence>
<keyword evidence="1" id="KW-1133">Transmembrane helix</keyword>
<keyword evidence="1" id="KW-0812">Transmembrane</keyword>
<sequence length="81" mass="9550">MCGDVPVACSRRDSKPFFFFSCFIYSFFSPFSFSTAKRSTLRPFLTLIFFLYFLFTRFEKLGSVKKTKRGKKKRIFIISPS</sequence>
<gene>
    <name evidence="2" type="ORF">APZ42_029845</name>
</gene>
<reference evidence="2 3" key="1">
    <citation type="submission" date="2016-03" db="EMBL/GenBank/DDBJ databases">
        <title>EvidentialGene: Evidence-directed Construction of Genes on Genomes.</title>
        <authorList>
            <person name="Gilbert D.G."/>
            <person name="Choi J.-H."/>
            <person name="Mockaitis K."/>
            <person name="Colbourne J."/>
            <person name="Pfrender M."/>
        </authorList>
    </citation>
    <scope>NUCLEOTIDE SEQUENCE [LARGE SCALE GENOMIC DNA]</scope>
    <source>
        <strain evidence="2 3">Xinb3</strain>
        <tissue evidence="2">Complete organism</tissue>
    </source>
</reference>
<keyword evidence="1" id="KW-0472">Membrane</keyword>
<proteinExistence type="predicted"/>
<protein>
    <submittedName>
        <fullName evidence="2">Uncharacterized protein</fullName>
    </submittedName>
</protein>
<feature type="transmembrane region" description="Helical" evidence="1">
    <location>
        <begin position="41"/>
        <end position="58"/>
    </location>
</feature>
<evidence type="ECO:0000313" key="2">
    <source>
        <dbReference type="EMBL" id="KZS06637.1"/>
    </source>
</evidence>
<dbReference type="EMBL" id="LRGB01002659">
    <property type="protein sequence ID" value="KZS06637.1"/>
    <property type="molecule type" value="Genomic_DNA"/>
</dbReference>
<organism evidence="2 3">
    <name type="scientific">Daphnia magna</name>
    <dbReference type="NCBI Taxonomy" id="35525"/>
    <lineage>
        <taxon>Eukaryota</taxon>
        <taxon>Metazoa</taxon>
        <taxon>Ecdysozoa</taxon>
        <taxon>Arthropoda</taxon>
        <taxon>Crustacea</taxon>
        <taxon>Branchiopoda</taxon>
        <taxon>Diplostraca</taxon>
        <taxon>Cladocera</taxon>
        <taxon>Anomopoda</taxon>
        <taxon>Daphniidae</taxon>
        <taxon>Daphnia</taxon>
    </lineage>
</organism>